<organism evidence="1 2">
    <name type="scientific">Mucuna pruriens</name>
    <name type="common">Velvet bean</name>
    <name type="synonym">Dolichos pruriens</name>
    <dbReference type="NCBI Taxonomy" id="157652"/>
    <lineage>
        <taxon>Eukaryota</taxon>
        <taxon>Viridiplantae</taxon>
        <taxon>Streptophyta</taxon>
        <taxon>Embryophyta</taxon>
        <taxon>Tracheophyta</taxon>
        <taxon>Spermatophyta</taxon>
        <taxon>Magnoliopsida</taxon>
        <taxon>eudicotyledons</taxon>
        <taxon>Gunneridae</taxon>
        <taxon>Pentapetalae</taxon>
        <taxon>rosids</taxon>
        <taxon>fabids</taxon>
        <taxon>Fabales</taxon>
        <taxon>Fabaceae</taxon>
        <taxon>Papilionoideae</taxon>
        <taxon>50 kb inversion clade</taxon>
        <taxon>NPAAA clade</taxon>
        <taxon>indigoferoid/millettioid clade</taxon>
        <taxon>Phaseoleae</taxon>
        <taxon>Mucuna</taxon>
    </lineage>
</organism>
<dbReference type="EMBL" id="QJKJ01001957">
    <property type="protein sequence ID" value="RDY05031.1"/>
    <property type="molecule type" value="Genomic_DNA"/>
</dbReference>
<reference evidence="1" key="1">
    <citation type="submission" date="2018-05" db="EMBL/GenBank/DDBJ databases">
        <title>Draft genome of Mucuna pruriens seed.</title>
        <authorList>
            <person name="Nnadi N.E."/>
            <person name="Vos R."/>
            <person name="Hasami M.H."/>
            <person name="Devisetty U.K."/>
            <person name="Aguiy J.C."/>
        </authorList>
    </citation>
    <scope>NUCLEOTIDE SEQUENCE [LARGE SCALE GENOMIC DNA]</scope>
    <source>
        <strain evidence="1">JCA_2017</strain>
    </source>
</reference>
<name>A0A371HQF7_MUCPR</name>
<gene>
    <name evidence="1" type="ORF">CR513_11173</name>
</gene>
<evidence type="ECO:0000313" key="2">
    <source>
        <dbReference type="Proteomes" id="UP000257109"/>
    </source>
</evidence>
<keyword evidence="2" id="KW-1185">Reference proteome</keyword>
<evidence type="ECO:0000313" key="1">
    <source>
        <dbReference type="EMBL" id="RDY05031.1"/>
    </source>
</evidence>
<dbReference type="Proteomes" id="UP000257109">
    <property type="component" value="Unassembled WGS sequence"/>
</dbReference>
<sequence length="137" mass="15410">MTRTYQGYLLQAYGKERVFERMSGNKGSTQMWVNVVEHPSTSQLDQNIQAFSKEEMDRLRALLNSTSKSLGLCCLTMKVSKEQLITIANGDHVPIVGFGNIQIQSSLSLHNNLQRGGQLVLLKSRVGYTTYNIQRCP</sequence>
<proteinExistence type="predicted"/>
<dbReference type="AlphaFoldDB" id="A0A371HQF7"/>
<protein>
    <submittedName>
        <fullName evidence="1">Uncharacterized protein</fullName>
    </submittedName>
</protein>
<feature type="non-terminal residue" evidence="1">
    <location>
        <position position="1"/>
    </location>
</feature>
<dbReference type="OrthoDB" id="8029976at2759"/>
<comment type="caution">
    <text evidence="1">The sequence shown here is derived from an EMBL/GenBank/DDBJ whole genome shotgun (WGS) entry which is preliminary data.</text>
</comment>
<accession>A0A371HQF7</accession>